<protein>
    <submittedName>
        <fullName evidence="2">Iron-sulfur cluster repair di-iron protein, ric</fullName>
    </submittedName>
</protein>
<proteinExistence type="predicted"/>
<evidence type="ECO:0000313" key="2">
    <source>
        <dbReference type="EMBL" id="MDT2637803.1"/>
    </source>
</evidence>
<comment type="caution">
    <text evidence="2">The sequence shown here is derived from an EMBL/GenBank/DDBJ whole genome shotgun (WGS) entry which is preliminary data.</text>
</comment>
<reference evidence="2 4" key="1">
    <citation type="submission" date="2023-03" db="EMBL/GenBank/DDBJ databases">
        <authorList>
            <person name="Shen W."/>
            <person name="Cai J."/>
        </authorList>
    </citation>
    <scope>NUCLEOTIDE SEQUENCE</scope>
    <source>
        <strain evidence="2">P55-2</strain>
        <strain evidence="1 4">P72-2</strain>
    </source>
</reference>
<evidence type="ECO:0000313" key="3">
    <source>
        <dbReference type="Proteomes" id="UP001245561"/>
    </source>
</evidence>
<dbReference type="Proteomes" id="UP001245561">
    <property type="component" value="Unassembled WGS sequence"/>
</dbReference>
<accession>A0AAP5NM37</accession>
<dbReference type="GeneID" id="86910601"/>
<name>A0AAP5NM37_9ENTE</name>
<evidence type="ECO:0000313" key="1">
    <source>
        <dbReference type="EMBL" id="MDT2597324.1"/>
    </source>
</evidence>
<evidence type="ECO:0000313" key="4">
    <source>
        <dbReference type="Proteomes" id="UP001256547"/>
    </source>
</evidence>
<organism evidence="2 3">
    <name type="scientific">Enterococcus dongliensis</name>
    <dbReference type="NCBI Taxonomy" id="2559925"/>
    <lineage>
        <taxon>Bacteria</taxon>
        <taxon>Bacillati</taxon>
        <taxon>Bacillota</taxon>
        <taxon>Bacilli</taxon>
        <taxon>Lactobacillales</taxon>
        <taxon>Enterococcaceae</taxon>
        <taxon>Enterococcus</taxon>
    </lineage>
</organism>
<keyword evidence="4" id="KW-1185">Reference proteome</keyword>
<gene>
    <name evidence="2" type="ORF">P7D36_09890</name>
    <name evidence="1" type="ORF">P7D39_09965</name>
</gene>
<sequence>MSKISSYLNENREKLALYTTAITRAHGANHPEVFEVKKIYDTIWDQLQNEGSEVNLDTEFEQLRETTNNYEIPSDVCQTFEATYTMLAEADQLNQK</sequence>
<dbReference type="RefSeq" id="WP_137604166.1">
    <property type="nucleotide sequence ID" value="NZ_JARPYR010000019.1"/>
</dbReference>
<dbReference type="EMBL" id="JARPYR010000019">
    <property type="protein sequence ID" value="MDT2597324.1"/>
    <property type="molecule type" value="Genomic_DNA"/>
</dbReference>
<dbReference type="Proteomes" id="UP001256547">
    <property type="component" value="Unassembled WGS sequence"/>
</dbReference>
<dbReference type="AlphaFoldDB" id="A0AAP5NM37"/>
<dbReference type="EMBL" id="JARPYT010000014">
    <property type="protein sequence ID" value="MDT2637803.1"/>
    <property type="molecule type" value="Genomic_DNA"/>
</dbReference>